<dbReference type="PANTHER" id="PTHR33625:SF4">
    <property type="entry name" value="OS08G0179900 PROTEIN"/>
    <property type="match status" value="1"/>
</dbReference>
<keyword evidence="3" id="KW-1185">Reference proteome</keyword>
<accession>A0A2G9H5W9</accession>
<dbReference type="OrthoDB" id="659599at2759"/>
<keyword evidence="1" id="KW-0472">Membrane</keyword>
<dbReference type="AlphaFoldDB" id="A0A2G9H5W9"/>
<evidence type="ECO:0000256" key="1">
    <source>
        <dbReference type="SAM" id="Phobius"/>
    </source>
</evidence>
<evidence type="ECO:0000313" key="3">
    <source>
        <dbReference type="Proteomes" id="UP000231279"/>
    </source>
</evidence>
<dbReference type="STRING" id="429701.A0A2G9H5W9"/>
<dbReference type="Proteomes" id="UP000231279">
    <property type="component" value="Unassembled WGS sequence"/>
</dbReference>
<dbReference type="PANTHER" id="PTHR33625">
    <property type="entry name" value="OS08G0179900 PROTEIN"/>
    <property type="match status" value="1"/>
</dbReference>
<reference evidence="3" key="1">
    <citation type="journal article" date="2018" name="Gigascience">
        <title>Genome assembly of the Pink Ipe (Handroanthus impetiginosus, Bignoniaceae), a highly valued, ecologically keystone Neotropical timber forest tree.</title>
        <authorList>
            <person name="Silva-Junior O.B."/>
            <person name="Grattapaglia D."/>
            <person name="Novaes E."/>
            <person name="Collevatti R.G."/>
        </authorList>
    </citation>
    <scope>NUCLEOTIDE SEQUENCE [LARGE SCALE GENOMIC DNA]</scope>
    <source>
        <strain evidence="3">cv. UFG-1</strain>
    </source>
</reference>
<evidence type="ECO:0000313" key="2">
    <source>
        <dbReference type="EMBL" id="PIN12905.1"/>
    </source>
</evidence>
<comment type="caution">
    <text evidence="2">The sequence shown here is derived from an EMBL/GenBank/DDBJ whole genome shotgun (WGS) entry which is preliminary data.</text>
</comment>
<proteinExistence type="predicted"/>
<keyword evidence="1" id="KW-1133">Transmembrane helix</keyword>
<name>A0A2G9H5W9_9LAMI</name>
<sequence length="311" mass="32980">MGGGAMRTAAKVATAGLRGIAIEHHPGSSAARRAASVRPMATTNDDVKLVTSKFEAGVQRPCLEIDDYVFSGGEEEMLVTPAEPMPKVVFGGSPTLQEAKVATSELASALEEAYLLPSDYVGCENSVSNSEVFEKKACVASDVGVAPALPAPAISAIRFLQKSPVAQNVVASIACDQNVWNAVLQNQELQKFVQSQKKCLEGPDMNLNMELVADSDVLKQSFPKNIDDSSSSAEPEPVDGFKNILKKIKSAVVDMMSSLSEYFQNFFGGKGTKGVFAKSDGTAKLSADSFMEASFMGLAVMAILVILLKRA</sequence>
<dbReference type="EMBL" id="NKXS01002594">
    <property type="protein sequence ID" value="PIN12905.1"/>
    <property type="molecule type" value="Genomic_DNA"/>
</dbReference>
<keyword evidence="1" id="KW-0812">Transmembrane</keyword>
<gene>
    <name evidence="2" type="ORF">CDL12_14480</name>
</gene>
<organism evidence="2 3">
    <name type="scientific">Handroanthus impetiginosus</name>
    <dbReference type="NCBI Taxonomy" id="429701"/>
    <lineage>
        <taxon>Eukaryota</taxon>
        <taxon>Viridiplantae</taxon>
        <taxon>Streptophyta</taxon>
        <taxon>Embryophyta</taxon>
        <taxon>Tracheophyta</taxon>
        <taxon>Spermatophyta</taxon>
        <taxon>Magnoliopsida</taxon>
        <taxon>eudicotyledons</taxon>
        <taxon>Gunneridae</taxon>
        <taxon>Pentapetalae</taxon>
        <taxon>asterids</taxon>
        <taxon>lamiids</taxon>
        <taxon>Lamiales</taxon>
        <taxon>Bignoniaceae</taxon>
        <taxon>Crescentiina</taxon>
        <taxon>Tabebuia alliance</taxon>
        <taxon>Handroanthus</taxon>
    </lineage>
</organism>
<feature type="transmembrane region" description="Helical" evidence="1">
    <location>
        <begin position="290"/>
        <end position="308"/>
    </location>
</feature>
<protein>
    <submittedName>
        <fullName evidence="2">Uncharacterized protein</fullName>
    </submittedName>
</protein>